<feature type="compositionally biased region" description="Low complexity" evidence="1">
    <location>
        <begin position="224"/>
        <end position="237"/>
    </location>
</feature>
<feature type="transmembrane region" description="Helical" evidence="2">
    <location>
        <begin position="147"/>
        <end position="165"/>
    </location>
</feature>
<accession>A0A2J8AC86</accession>
<dbReference type="OrthoDB" id="550381at2759"/>
<protein>
    <submittedName>
        <fullName evidence="3">Uncharacterized protein</fullName>
    </submittedName>
</protein>
<keyword evidence="4" id="KW-1185">Reference proteome</keyword>
<dbReference type="AlphaFoldDB" id="A0A2J8AC86"/>
<sequence>MPAGAASSPATATVAAASVRDDGSSSSGSEPPTALTSLTFSRWFARRAYASDLLFLLLELLAAAARTRQTSLSPAARRADALLAAFPCGASSAGRFLYVLRAAAAFDPLIGLRFMGWGNVAHTFGQLLALAVALATPTLYERIRHGLFVGITAATLLGLWASAAWTPDALLPLVASGLAARRGLSAIYFGCKAATVLRIPSSLQLYVGPATWLLLLAAEPAAPRQLQQPPQQPGSRPAADECVSAGWPSARPVAPTAQLQAAAAAVTQGSPADLPSAPDIDHAVSSTIVSARVRQRVLRSPSLLYGSGRGTIVLSVKVPLPQVEDSTARQRQHREAAAAVMAAAGAALRPYLDRGSDGESSGGAAGGLRRRRLHPMSAVCVEGCVHLLITLRWGVGGGDGGREDGVHHAALQQAGAEVAGGVDGAAVSAALHRMLAGALSYNTPGRTQQQQDSAVLWPPAIALAAAGQDGGAGGAGGSMRTPPPQLSKGGAEVLVLLPAALLRGQGAVRCVVGWPSRRKAD</sequence>
<evidence type="ECO:0000256" key="1">
    <source>
        <dbReference type="SAM" id="MobiDB-lite"/>
    </source>
</evidence>
<keyword evidence="2" id="KW-0472">Membrane</keyword>
<reference evidence="3 4" key="1">
    <citation type="journal article" date="2017" name="Mol. Biol. Evol.">
        <title>The 4-celled Tetrabaena socialis nuclear genome reveals the essential components for genetic control of cell number at the origin of multicellularity in the volvocine lineage.</title>
        <authorList>
            <person name="Featherston J."/>
            <person name="Arakaki Y."/>
            <person name="Hanschen E.R."/>
            <person name="Ferris P.J."/>
            <person name="Michod R.E."/>
            <person name="Olson B.J.S.C."/>
            <person name="Nozaki H."/>
            <person name="Durand P.M."/>
        </authorList>
    </citation>
    <scope>NUCLEOTIDE SEQUENCE [LARGE SCALE GENOMIC DNA]</scope>
    <source>
        <strain evidence="3 4">NIES-571</strain>
    </source>
</reference>
<evidence type="ECO:0000313" key="4">
    <source>
        <dbReference type="Proteomes" id="UP000236333"/>
    </source>
</evidence>
<dbReference type="EMBL" id="PGGS01000067">
    <property type="protein sequence ID" value="PNH10103.1"/>
    <property type="molecule type" value="Genomic_DNA"/>
</dbReference>
<feature type="region of interest" description="Disordered" evidence="1">
    <location>
        <begin position="224"/>
        <end position="243"/>
    </location>
</feature>
<dbReference type="Proteomes" id="UP000236333">
    <property type="component" value="Unassembled WGS sequence"/>
</dbReference>
<keyword evidence="2" id="KW-0812">Transmembrane</keyword>
<evidence type="ECO:0000256" key="2">
    <source>
        <dbReference type="SAM" id="Phobius"/>
    </source>
</evidence>
<name>A0A2J8AC86_9CHLO</name>
<feature type="transmembrane region" description="Helical" evidence="2">
    <location>
        <begin position="120"/>
        <end position="140"/>
    </location>
</feature>
<proteinExistence type="predicted"/>
<evidence type="ECO:0000313" key="3">
    <source>
        <dbReference type="EMBL" id="PNH10103.1"/>
    </source>
</evidence>
<keyword evidence="2" id="KW-1133">Transmembrane helix</keyword>
<comment type="caution">
    <text evidence="3">The sequence shown here is derived from an EMBL/GenBank/DDBJ whole genome shotgun (WGS) entry which is preliminary data.</text>
</comment>
<organism evidence="3 4">
    <name type="scientific">Tetrabaena socialis</name>
    <dbReference type="NCBI Taxonomy" id="47790"/>
    <lineage>
        <taxon>Eukaryota</taxon>
        <taxon>Viridiplantae</taxon>
        <taxon>Chlorophyta</taxon>
        <taxon>core chlorophytes</taxon>
        <taxon>Chlorophyceae</taxon>
        <taxon>CS clade</taxon>
        <taxon>Chlamydomonadales</taxon>
        <taxon>Tetrabaenaceae</taxon>
        <taxon>Tetrabaena</taxon>
    </lineage>
</organism>
<gene>
    <name evidence="3" type="ORF">TSOC_003221</name>
</gene>